<name>A0A0E9SC33_ANGAN</name>
<dbReference type="EMBL" id="GBXM01070342">
    <property type="protein sequence ID" value="JAH38235.1"/>
    <property type="molecule type" value="Transcribed_RNA"/>
</dbReference>
<reference evidence="1" key="1">
    <citation type="submission" date="2014-11" db="EMBL/GenBank/DDBJ databases">
        <authorList>
            <person name="Amaro Gonzalez C."/>
        </authorList>
    </citation>
    <scope>NUCLEOTIDE SEQUENCE</scope>
</reference>
<accession>A0A0E9SC33</accession>
<sequence>MMARCGHCLDASCAKSKLMRLSPGLSPNPTPMIKLLDEGFSSPSPNLSARTAFTSHSKDRLLQSRWSAPAFLACSASTCRTGN</sequence>
<dbReference type="AlphaFoldDB" id="A0A0E9SC33"/>
<evidence type="ECO:0000313" key="1">
    <source>
        <dbReference type="EMBL" id="JAH38235.1"/>
    </source>
</evidence>
<reference evidence="1" key="2">
    <citation type="journal article" date="2015" name="Fish Shellfish Immunol.">
        <title>Early steps in the European eel (Anguilla anguilla)-Vibrio vulnificus interaction in the gills: Role of the RtxA13 toxin.</title>
        <authorList>
            <person name="Callol A."/>
            <person name="Pajuelo D."/>
            <person name="Ebbesson L."/>
            <person name="Teles M."/>
            <person name="MacKenzie S."/>
            <person name="Amaro C."/>
        </authorList>
    </citation>
    <scope>NUCLEOTIDE SEQUENCE</scope>
</reference>
<proteinExistence type="predicted"/>
<protein>
    <submittedName>
        <fullName evidence="1">Uncharacterized protein</fullName>
    </submittedName>
</protein>
<organism evidence="1">
    <name type="scientific">Anguilla anguilla</name>
    <name type="common">European freshwater eel</name>
    <name type="synonym">Muraena anguilla</name>
    <dbReference type="NCBI Taxonomy" id="7936"/>
    <lineage>
        <taxon>Eukaryota</taxon>
        <taxon>Metazoa</taxon>
        <taxon>Chordata</taxon>
        <taxon>Craniata</taxon>
        <taxon>Vertebrata</taxon>
        <taxon>Euteleostomi</taxon>
        <taxon>Actinopterygii</taxon>
        <taxon>Neopterygii</taxon>
        <taxon>Teleostei</taxon>
        <taxon>Anguilliformes</taxon>
        <taxon>Anguillidae</taxon>
        <taxon>Anguilla</taxon>
    </lineage>
</organism>